<feature type="domain" description="MADS-box" evidence="6">
    <location>
        <begin position="403"/>
        <end position="451"/>
    </location>
</feature>
<comment type="subcellular location">
    <subcellularLocation>
        <location evidence="1">Nucleus</location>
    </subcellularLocation>
</comment>
<dbReference type="Proteomes" id="UP000823775">
    <property type="component" value="Unassembled WGS sequence"/>
</dbReference>
<dbReference type="EMBL" id="JACEIK010000887">
    <property type="protein sequence ID" value="MCD7463427.1"/>
    <property type="molecule type" value="Genomic_DNA"/>
</dbReference>
<accession>A0ABS8SYL0</accession>
<name>A0ABS8SYL0_DATST</name>
<dbReference type="PROSITE" id="PS50066">
    <property type="entry name" value="MADS_BOX_2"/>
    <property type="match status" value="2"/>
</dbReference>
<organism evidence="7 8">
    <name type="scientific">Datura stramonium</name>
    <name type="common">Jimsonweed</name>
    <name type="synonym">Common thornapple</name>
    <dbReference type="NCBI Taxonomy" id="4076"/>
    <lineage>
        <taxon>Eukaryota</taxon>
        <taxon>Viridiplantae</taxon>
        <taxon>Streptophyta</taxon>
        <taxon>Embryophyta</taxon>
        <taxon>Tracheophyta</taxon>
        <taxon>Spermatophyta</taxon>
        <taxon>Magnoliopsida</taxon>
        <taxon>eudicotyledons</taxon>
        <taxon>Gunneridae</taxon>
        <taxon>Pentapetalae</taxon>
        <taxon>asterids</taxon>
        <taxon>lamiids</taxon>
        <taxon>Solanales</taxon>
        <taxon>Solanaceae</taxon>
        <taxon>Solanoideae</taxon>
        <taxon>Datureae</taxon>
        <taxon>Datura</taxon>
    </lineage>
</organism>
<keyword evidence="4" id="KW-0804">Transcription</keyword>
<protein>
    <recommendedName>
        <fullName evidence="6">MADS-box domain-containing protein</fullName>
    </recommendedName>
</protein>
<evidence type="ECO:0000256" key="2">
    <source>
        <dbReference type="ARBA" id="ARBA00023015"/>
    </source>
</evidence>
<keyword evidence="2" id="KW-0805">Transcription regulation</keyword>
<reference evidence="7 8" key="1">
    <citation type="journal article" date="2021" name="BMC Genomics">
        <title>Datura genome reveals duplications of psychoactive alkaloid biosynthetic genes and high mutation rate following tissue culture.</title>
        <authorList>
            <person name="Rajewski A."/>
            <person name="Carter-House D."/>
            <person name="Stajich J."/>
            <person name="Litt A."/>
        </authorList>
    </citation>
    <scope>NUCLEOTIDE SEQUENCE [LARGE SCALE GENOMIC DNA]</scope>
    <source>
        <strain evidence="7">AR-01</strain>
    </source>
</reference>
<evidence type="ECO:0000313" key="8">
    <source>
        <dbReference type="Proteomes" id="UP000823775"/>
    </source>
</evidence>
<dbReference type="Pfam" id="PF00319">
    <property type="entry name" value="SRF-TF"/>
    <property type="match status" value="2"/>
</dbReference>
<evidence type="ECO:0000256" key="4">
    <source>
        <dbReference type="ARBA" id="ARBA00023163"/>
    </source>
</evidence>
<dbReference type="InterPro" id="IPR050142">
    <property type="entry name" value="MADS-box/MEF2_TF"/>
</dbReference>
<dbReference type="Gene3D" id="3.40.1810.10">
    <property type="entry name" value="Transcription factor, MADS-box"/>
    <property type="match status" value="2"/>
</dbReference>
<feature type="domain" description="MADS-box" evidence="6">
    <location>
        <begin position="1"/>
        <end position="49"/>
    </location>
</feature>
<dbReference type="PRINTS" id="PR00404">
    <property type="entry name" value="MADSDOMAIN"/>
</dbReference>
<proteinExistence type="predicted"/>
<dbReference type="InterPro" id="IPR002100">
    <property type="entry name" value="TF_MADSbox"/>
</dbReference>
<evidence type="ECO:0000256" key="1">
    <source>
        <dbReference type="ARBA" id="ARBA00004123"/>
    </source>
</evidence>
<dbReference type="SMART" id="SM00432">
    <property type="entry name" value="MADS"/>
    <property type="match status" value="2"/>
</dbReference>
<keyword evidence="3" id="KW-0238">DNA-binding</keyword>
<keyword evidence="8" id="KW-1185">Reference proteome</keyword>
<comment type="caution">
    <text evidence="7">The sequence shown here is derived from an EMBL/GenBank/DDBJ whole genome shotgun (WGS) entry which is preliminary data.</text>
</comment>
<dbReference type="SUPFAM" id="SSF55455">
    <property type="entry name" value="SRF-like"/>
    <property type="match status" value="2"/>
</dbReference>
<sequence>MPRKKVKLAFIENIIERKASYKKRQKGLLKKAHELNTLCDVEMTVIISSPYHNEPAVFPNNDVAINTFTKFRNLPELEKLKNMTTQEKFTKQRTEKIDEQMRKVRKENRVREFTNKMYEMLNGEDIHIGMHPYDLNDLSYVINQNIKHIHEAIKVKTDGEGSTSNTPQSIVEPMIFYGTSSEGQRSSLLAPVGALVFVAQSMVQGETSAEGPRDPLLVPNVDSISKIPPAAPLMIPPDAPNQVPHPMFHLMDPSRNPLKTVPLVDPSQVSPSCPFSSQIFPSIVSQTFTTIPQQMILRSAPEMAAPVPPTITASPKMAPPMSASVFPQVTPQMNPSKNNSLIGASASINNFQNCYVGFPQSPTLSEMLDWNDDEITSLYEFVFNKETPGKPKGDLYIKFGISLERKKVKLAFIENISERKSSYKKRQKGFLKKAHELNTLCDVEMAVIISSPYHNEPAVFPNNDVAINTFTKFRDLPELEKLKNMTTQEKFTKQRTEKIDEQMRKVRKENRVREFTNKMYEMLNGEDIHIGMHPYDLNDLSYVINQNIKHIHEAIKVKTDGEGSTSNTPQSIVEPMIFDGTSSEGPRSSLLAPVGASVFVAQSMVQGETSVEGPRDPLLVPNVDSISKISPAAPLMILSDAPTQVPHPMFHLMDPSRNPPKTVSLADPSQVSPSCPFSSQIFPSIVSQMFTTIPQQMILTSAPEMAAPVPPKITASPKMAPPMSASVFPQVTPQMNPSKNNSLIGASVPINNFQNCYVDFPQSPALSEMLEWNDDVMTLLDDPSFNNINVEDLNHNNKNF</sequence>
<evidence type="ECO:0000313" key="7">
    <source>
        <dbReference type="EMBL" id="MCD7463427.1"/>
    </source>
</evidence>
<evidence type="ECO:0000256" key="3">
    <source>
        <dbReference type="ARBA" id="ARBA00023125"/>
    </source>
</evidence>
<evidence type="ECO:0000259" key="6">
    <source>
        <dbReference type="PROSITE" id="PS50066"/>
    </source>
</evidence>
<dbReference type="InterPro" id="IPR036879">
    <property type="entry name" value="TF_MADSbox_sf"/>
</dbReference>
<dbReference type="PANTHER" id="PTHR48019">
    <property type="entry name" value="SERUM RESPONSE FACTOR HOMOLOG"/>
    <property type="match status" value="1"/>
</dbReference>
<dbReference type="InterPro" id="IPR033897">
    <property type="entry name" value="SRF-like_MADS-box"/>
</dbReference>
<dbReference type="CDD" id="cd00266">
    <property type="entry name" value="MADS_SRF_like"/>
    <property type="match status" value="2"/>
</dbReference>
<keyword evidence="5" id="KW-0539">Nucleus</keyword>
<gene>
    <name evidence="7" type="ORF">HAX54_050564</name>
</gene>
<evidence type="ECO:0000256" key="5">
    <source>
        <dbReference type="ARBA" id="ARBA00023242"/>
    </source>
</evidence>